<dbReference type="EMBL" id="JH795864">
    <property type="protein sequence ID" value="EJU01261.1"/>
    <property type="molecule type" value="Genomic_DNA"/>
</dbReference>
<accession>M5FU81</accession>
<evidence type="ECO:0000313" key="1">
    <source>
        <dbReference type="EMBL" id="EJU01261.1"/>
    </source>
</evidence>
<organism evidence="1 2">
    <name type="scientific">Dacryopinax primogenitus (strain DJM 731)</name>
    <name type="common">Brown rot fungus</name>
    <dbReference type="NCBI Taxonomy" id="1858805"/>
    <lineage>
        <taxon>Eukaryota</taxon>
        <taxon>Fungi</taxon>
        <taxon>Dikarya</taxon>
        <taxon>Basidiomycota</taxon>
        <taxon>Agaricomycotina</taxon>
        <taxon>Dacrymycetes</taxon>
        <taxon>Dacrymycetales</taxon>
        <taxon>Dacrymycetaceae</taxon>
        <taxon>Dacryopinax</taxon>
    </lineage>
</organism>
<keyword evidence="2" id="KW-1185">Reference proteome</keyword>
<sequence>MLPKGASTGIGKVFIITALTQQLMGDHPFLLNCWWTHQLLLTHEHLLIHTMQMLVQLPHGSAPCLKYGAVQGANPWHNVNATKVWALTEWEKMCQELWDKGLNPSIITDSVVPFEAKAKNCQCTSKQVNPHHCKTAKQWEAARHEALEQVQAQRMTDREWHKQELEEDSSPINMALPFAEFVAK</sequence>
<protein>
    <submittedName>
        <fullName evidence="1">Uncharacterized protein</fullName>
    </submittedName>
</protein>
<evidence type="ECO:0000313" key="2">
    <source>
        <dbReference type="Proteomes" id="UP000030653"/>
    </source>
</evidence>
<reference evidence="1 2" key="1">
    <citation type="journal article" date="2012" name="Science">
        <title>The Paleozoic origin of enzymatic lignin decomposition reconstructed from 31 fungal genomes.</title>
        <authorList>
            <person name="Floudas D."/>
            <person name="Binder M."/>
            <person name="Riley R."/>
            <person name="Barry K."/>
            <person name="Blanchette R.A."/>
            <person name="Henrissat B."/>
            <person name="Martinez A.T."/>
            <person name="Otillar R."/>
            <person name="Spatafora J.W."/>
            <person name="Yadav J.S."/>
            <person name="Aerts A."/>
            <person name="Benoit I."/>
            <person name="Boyd A."/>
            <person name="Carlson A."/>
            <person name="Copeland A."/>
            <person name="Coutinho P.M."/>
            <person name="de Vries R.P."/>
            <person name="Ferreira P."/>
            <person name="Findley K."/>
            <person name="Foster B."/>
            <person name="Gaskell J."/>
            <person name="Glotzer D."/>
            <person name="Gorecki P."/>
            <person name="Heitman J."/>
            <person name="Hesse C."/>
            <person name="Hori C."/>
            <person name="Igarashi K."/>
            <person name="Jurgens J.A."/>
            <person name="Kallen N."/>
            <person name="Kersten P."/>
            <person name="Kohler A."/>
            <person name="Kuees U."/>
            <person name="Kumar T.K.A."/>
            <person name="Kuo A."/>
            <person name="LaButti K."/>
            <person name="Larrondo L.F."/>
            <person name="Lindquist E."/>
            <person name="Ling A."/>
            <person name="Lombard V."/>
            <person name="Lucas S."/>
            <person name="Lundell T."/>
            <person name="Martin R."/>
            <person name="McLaughlin D.J."/>
            <person name="Morgenstern I."/>
            <person name="Morin E."/>
            <person name="Murat C."/>
            <person name="Nagy L.G."/>
            <person name="Nolan M."/>
            <person name="Ohm R.A."/>
            <person name="Patyshakuliyeva A."/>
            <person name="Rokas A."/>
            <person name="Ruiz-Duenas F.J."/>
            <person name="Sabat G."/>
            <person name="Salamov A."/>
            <person name="Samejima M."/>
            <person name="Schmutz J."/>
            <person name="Slot J.C."/>
            <person name="St John F."/>
            <person name="Stenlid J."/>
            <person name="Sun H."/>
            <person name="Sun S."/>
            <person name="Syed K."/>
            <person name="Tsang A."/>
            <person name="Wiebenga A."/>
            <person name="Young D."/>
            <person name="Pisabarro A."/>
            <person name="Eastwood D.C."/>
            <person name="Martin F."/>
            <person name="Cullen D."/>
            <person name="Grigoriev I.V."/>
            <person name="Hibbett D.S."/>
        </authorList>
    </citation>
    <scope>NUCLEOTIDE SEQUENCE [LARGE SCALE GENOMIC DNA]</scope>
    <source>
        <strain evidence="1 2">DJM-731 SS1</strain>
    </source>
</reference>
<dbReference type="Proteomes" id="UP000030653">
    <property type="component" value="Unassembled WGS sequence"/>
</dbReference>
<name>M5FU81_DACPD</name>
<dbReference type="GeneID" id="63686219"/>
<dbReference type="HOGENOM" id="CLU_1468121_0_0_1"/>
<dbReference type="AlphaFoldDB" id="M5FU81"/>
<proteinExistence type="predicted"/>
<dbReference type="RefSeq" id="XP_040628158.1">
    <property type="nucleotide sequence ID" value="XM_040771157.1"/>
</dbReference>
<gene>
    <name evidence="1" type="ORF">DACRYDRAFT_16021</name>
</gene>